<dbReference type="Pfam" id="PF04828">
    <property type="entry name" value="GFA"/>
    <property type="match status" value="1"/>
</dbReference>
<dbReference type="PANTHER" id="PTHR33337:SF40">
    <property type="entry name" value="CENP-V_GFA DOMAIN-CONTAINING PROTEIN-RELATED"/>
    <property type="match status" value="1"/>
</dbReference>
<dbReference type="OrthoDB" id="327703at2"/>
<dbReference type="GO" id="GO:0016846">
    <property type="term" value="F:carbon-sulfur lyase activity"/>
    <property type="evidence" value="ECO:0007669"/>
    <property type="project" value="InterPro"/>
</dbReference>
<evidence type="ECO:0000256" key="3">
    <source>
        <dbReference type="ARBA" id="ARBA00022833"/>
    </source>
</evidence>
<evidence type="ECO:0000256" key="1">
    <source>
        <dbReference type="ARBA" id="ARBA00005495"/>
    </source>
</evidence>
<protein>
    <submittedName>
        <fullName evidence="5">Uncharacterized protein</fullName>
    </submittedName>
</protein>
<dbReference type="Proteomes" id="UP000193427">
    <property type="component" value="Chromosome"/>
</dbReference>
<evidence type="ECO:0000256" key="2">
    <source>
        <dbReference type="ARBA" id="ARBA00022723"/>
    </source>
</evidence>
<gene>
    <name evidence="5" type="ORF">A4W93_07135</name>
</gene>
<dbReference type="AlphaFoldDB" id="A0A1W6L610"/>
<dbReference type="InterPro" id="IPR011057">
    <property type="entry name" value="Mss4-like_sf"/>
</dbReference>
<evidence type="ECO:0000313" key="5">
    <source>
        <dbReference type="EMBL" id="ARN19703.1"/>
    </source>
</evidence>
<dbReference type="KEGG" id="rgu:A4W93_07135"/>
<comment type="similarity">
    <text evidence="1">Belongs to the Gfa family.</text>
</comment>
<dbReference type="Gene3D" id="3.90.1590.10">
    <property type="entry name" value="glutathione-dependent formaldehyde- activating enzyme (gfa)"/>
    <property type="match status" value="1"/>
</dbReference>
<dbReference type="STRING" id="946333.A4W93_07135"/>
<dbReference type="PANTHER" id="PTHR33337">
    <property type="entry name" value="GFA DOMAIN-CONTAINING PROTEIN"/>
    <property type="match status" value="1"/>
</dbReference>
<dbReference type="SUPFAM" id="SSF51316">
    <property type="entry name" value="Mss4-like"/>
    <property type="match status" value="1"/>
</dbReference>
<organism evidence="5 6">
    <name type="scientific">Piscinibacter gummiphilus</name>
    <dbReference type="NCBI Taxonomy" id="946333"/>
    <lineage>
        <taxon>Bacteria</taxon>
        <taxon>Pseudomonadati</taxon>
        <taxon>Pseudomonadota</taxon>
        <taxon>Betaproteobacteria</taxon>
        <taxon>Burkholderiales</taxon>
        <taxon>Sphaerotilaceae</taxon>
        <taxon>Piscinibacter</taxon>
    </lineage>
</organism>
<evidence type="ECO:0000256" key="4">
    <source>
        <dbReference type="ARBA" id="ARBA00023239"/>
    </source>
</evidence>
<proteinExistence type="inferred from homology"/>
<dbReference type="RefSeq" id="WP_085749966.1">
    <property type="nucleotide sequence ID" value="NZ_BSPR01000008.1"/>
</dbReference>
<dbReference type="InterPro" id="IPR006913">
    <property type="entry name" value="CENP-V/GFA"/>
</dbReference>
<keyword evidence="4" id="KW-0456">Lyase</keyword>
<keyword evidence="3" id="KW-0862">Zinc</keyword>
<keyword evidence="6" id="KW-1185">Reference proteome</keyword>
<dbReference type="PROSITE" id="PS51891">
    <property type="entry name" value="CENP_V_GFA"/>
    <property type="match status" value="1"/>
</dbReference>
<name>A0A1W6L610_9BURK</name>
<accession>A0A1W6L610</accession>
<sequence>MSAPETATGACLCGRVRYRAITAKARALVCHCRDCQRQSGSAFSVLLAMPAADLSIEGELDSFAGKAASGREVRRRFCGRCGTPVLTDSPARPGVIALKAGTLDDPSWLAPKLHLWCGSAQPWVALPSDVPCFPEQPA</sequence>
<dbReference type="EMBL" id="CP015118">
    <property type="protein sequence ID" value="ARN19703.1"/>
    <property type="molecule type" value="Genomic_DNA"/>
</dbReference>
<reference evidence="5 6" key="1">
    <citation type="submission" date="2016-04" db="EMBL/GenBank/DDBJ databases">
        <title>Complete genome sequence of natural rubber-degrading, novel Gram-negative bacterium, Rhizobacter gummiphilus strain NS21.</title>
        <authorList>
            <person name="Tabata M."/>
            <person name="Kasai D."/>
            <person name="Fukuda M."/>
        </authorList>
    </citation>
    <scope>NUCLEOTIDE SEQUENCE [LARGE SCALE GENOMIC DNA]</scope>
    <source>
        <strain evidence="5 6">NS21</strain>
    </source>
</reference>
<evidence type="ECO:0000313" key="6">
    <source>
        <dbReference type="Proteomes" id="UP000193427"/>
    </source>
</evidence>
<dbReference type="GO" id="GO:0046872">
    <property type="term" value="F:metal ion binding"/>
    <property type="evidence" value="ECO:0007669"/>
    <property type="project" value="UniProtKB-KW"/>
</dbReference>
<keyword evidence="2" id="KW-0479">Metal-binding</keyword>